<dbReference type="InterPro" id="IPR010730">
    <property type="entry name" value="HET"/>
</dbReference>
<organism evidence="2 3">
    <name type="scientific">Pseudovirgaria hyperparasitica</name>
    <dbReference type="NCBI Taxonomy" id="470096"/>
    <lineage>
        <taxon>Eukaryota</taxon>
        <taxon>Fungi</taxon>
        <taxon>Dikarya</taxon>
        <taxon>Ascomycota</taxon>
        <taxon>Pezizomycotina</taxon>
        <taxon>Dothideomycetes</taxon>
        <taxon>Dothideomycetes incertae sedis</taxon>
        <taxon>Acrospermales</taxon>
        <taxon>Acrospermaceae</taxon>
        <taxon>Pseudovirgaria</taxon>
    </lineage>
</organism>
<evidence type="ECO:0000313" key="2">
    <source>
        <dbReference type="EMBL" id="KAF2755674.1"/>
    </source>
</evidence>
<dbReference type="PANTHER" id="PTHR33112">
    <property type="entry name" value="DOMAIN PROTEIN, PUTATIVE-RELATED"/>
    <property type="match status" value="1"/>
</dbReference>
<keyword evidence="3" id="KW-1185">Reference proteome</keyword>
<protein>
    <submittedName>
        <fullName evidence="2">HET-domain-containing protein</fullName>
    </submittedName>
</protein>
<accession>A0A6A6W121</accession>
<feature type="domain" description="Heterokaryon incompatibility" evidence="1">
    <location>
        <begin position="184"/>
        <end position="338"/>
    </location>
</feature>
<name>A0A6A6W121_9PEZI</name>
<dbReference type="GeneID" id="54489460"/>
<dbReference type="RefSeq" id="XP_033598125.1">
    <property type="nucleotide sequence ID" value="XM_033748406.1"/>
</dbReference>
<dbReference type="EMBL" id="ML996577">
    <property type="protein sequence ID" value="KAF2755674.1"/>
    <property type="molecule type" value="Genomic_DNA"/>
</dbReference>
<dbReference type="AlphaFoldDB" id="A0A6A6W121"/>
<proteinExistence type="predicted"/>
<dbReference type="Proteomes" id="UP000799437">
    <property type="component" value="Unassembled WGS sequence"/>
</dbReference>
<evidence type="ECO:0000313" key="3">
    <source>
        <dbReference type="Proteomes" id="UP000799437"/>
    </source>
</evidence>
<dbReference type="OrthoDB" id="5125733at2759"/>
<dbReference type="PANTHER" id="PTHR33112:SF16">
    <property type="entry name" value="HETEROKARYON INCOMPATIBILITY DOMAIN-CONTAINING PROTEIN"/>
    <property type="match status" value="1"/>
</dbReference>
<reference evidence="2" key="1">
    <citation type="journal article" date="2020" name="Stud. Mycol.">
        <title>101 Dothideomycetes genomes: a test case for predicting lifestyles and emergence of pathogens.</title>
        <authorList>
            <person name="Haridas S."/>
            <person name="Albert R."/>
            <person name="Binder M."/>
            <person name="Bloem J."/>
            <person name="Labutti K."/>
            <person name="Salamov A."/>
            <person name="Andreopoulos B."/>
            <person name="Baker S."/>
            <person name="Barry K."/>
            <person name="Bills G."/>
            <person name="Bluhm B."/>
            <person name="Cannon C."/>
            <person name="Castanera R."/>
            <person name="Culley D."/>
            <person name="Daum C."/>
            <person name="Ezra D."/>
            <person name="Gonzalez J."/>
            <person name="Henrissat B."/>
            <person name="Kuo A."/>
            <person name="Liang C."/>
            <person name="Lipzen A."/>
            <person name="Lutzoni F."/>
            <person name="Magnuson J."/>
            <person name="Mondo S."/>
            <person name="Nolan M."/>
            <person name="Ohm R."/>
            <person name="Pangilinan J."/>
            <person name="Park H.-J."/>
            <person name="Ramirez L."/>
            <person name="Alfaro M."/>
            <person name="Sun H."/>
            <person name="Tritt A."/>
            <person name="Yoshinaga Y."/>
            <person name="Zwiers L.-H."/>
            <person name="Turgeon B."/>
            <person name="Goodwin S."/>
            <person name="Spatafora J."/>
            <person name="Crous P."/>
            <person name="Grigoriev I."/>
        </authorList>
    </citation>
    <scope>NUCLEOTIDE SEQUENCE</scope>
    <source>
        <strain evidence="2">CBS 121739</strain>
    </source>
</reference>
<sequence length="765" mass="86231">MGLCQVCKALDIALLLRGHSRNANATIPFHADLFYVRRSASNGCGLCKALWTEFSQKPSCWQDGQLGPQLKGSNLIITCLRAAVLYIRVPGVSPAPWAVLQLLRDGRLEYDSEPTSLVPFAGVDKDPTSGLKFASACLKECGQHHSECESNFSAPDRLLAVGNISRDPHLVSLQSRQDNIGVKWAALSYCWGDAVEPMVKLDSDNLSKLEKGVPLEDFDATIRDAIIVTRKLDIPYLWVDSLCIIQQHGSSDWFEQSSRMNQIYGGSYVTIAALDSTSVKEGFLKERNIVDIGLEWKRKQSGHKYRSVTQRQPLLVSTSVAQCDPEGPLLRRGWTMQESLMPNRIIFFSAQGVTWTCQKCVKTESGDSVTPLDDVLEQWKHTASDPGDIWGYDLYTKFKLFSWQLGIRANNPGERFRLWWQIIEQYSPRSFTKMSDRLIAISGVASLYADMAELGDGHTSYYAGIWKWDIPCGLCWRCPEQLLSPERPELRDMDTYFPSWSWASAPKNAIVYNGLANEYFRSMSRLVNIKVELSDPSNPFGSVKSGQVVVEGPLMSLTALFNSRWKDDYAPMSSLERCIASKIDHEKRSRQLQSSLKDEQPDQFVAMILGQAFHEQMNAMGVITSGLERVQLTNTPLMSPVPLAPSIYTNLIVLILRKAGTDSDNQQLYMRHALININTVAWDKLSTGIPLDDYWTNLENEFASFDPSFKNAFKNAEQRDRPFLLAVREAAPKQMPKEFLPHRLNGNVIEDYRRKPWPLGTVTIV</sequence>
<dbReference type="Pfam" id="PF06985">
    <property type="entry name" value="HET"/>
    <property type="match status" value="1"/>
</dbReference>
<evidence type="ECO:0000259" key="1">
    <source>
        <dbReference type="Pfam" id="PF06985"/>
    </source>
</evidence>
<gene>
    <name evidence="2" type="ORF">EJ05DRAFT_513154</name>
</gene>